<evidence type="ECO:0000259" key="6">
    <source>
        <dbReference type="PROSITE" id="PS51935"/>
    </source>
</evidence>
<reference evidence="7 8" key="1">
    <citation type="submission" date="2021-04" db="EMBL/GenBank/DDBJ databases">
        <title>Draft genome sequence of Paenibacillus cisolokensis, LC2-13A.</title>
        <authorList>
            <person name="Uke A."/>
            <person name="Chhe C."/>
            <person name="Baramee S."/>
            <person name="Kosugi A."/>
        </authorList>
    </citation>
    <scope>NUCLEOTIDE SEQUENCE [LARGE SCALE GENOMIC DNA]</scope>
    <source>
        <strain evidence="7 8">LC2-13A</strain>
    </source>
</reference>
<accession>A0ABQ4NBN2</accession>
<dbReference type="InterPro" id="IPR000064">
    <property type="entry name" value="NLP_P60_dom"/>
</dbReference>
<evidence type="ECO:0000313" key="8">
    <source>
        <dbReference type="Proteomes" id="UP000680304"/>
    </source>
</evidence>
<evidence type="ECO:0000313" key="7">
    <source>
        <dbReference type="EMBL" id="GIQ65638.1"/>
    </source>
</evidence>
<dbReference type="RefSeq" id="WP_062489505.1">
    <property type="nucleotide sequence ID" value="NZ_BOVJ01000142.1"/>
</dbReference>
<keyword evidence="8" id="KW-1185">Reference proteome</keyword>
<gene>
    <name evidence="7" type="ORF">PACILC2_42060</name>
</gene>
<protein>
    <recommendedName>
        <fullName evidence="6">NlpC/P60 domain-containing protein</fullName>
    </recommendedName>
</protein>
<sequence>MKKVTLLILGLVAALAFQAGSAFASSTKLDSVIDELIGVNYSYGGTTTAGFDCSGFTSYVFKKLGISLTRTSRSQAEEGDEVEKSELIEGDLVFFNTSGKGISHVGIYVGNGKFAHASTSKGVVITDLDDSYYAKRYVTARRVMTSEQYEKLAKPN</sequence>
<evidence type="ECO:0000256" key="3">
    <source>
        <dbReference type="ARBA" id="ARBA00022801"/>
    </source>
</evidence>
<dbReference type="PANTHER" id="PTHR47053:SF1">
    <property type="entry name" value="MUREIN DD-ENDOPEPTIDASE MEPH-RELATED"/>
    <property type="match status" value="1"/>
</dbReference>
<comment type="similarity">
    <text evidence="1">Belongs to the peptidase C40 family.</text>
</comment>
<evidence type="ECO:0000256" key="5">
    <source>
        <dbReference type="SAM" id="SignalP"/>
    </source>
</evidence>
<keyword evidence="2" id="KW-0645">Protease</keyword>
<name>A0ABQ4NBN2_9BACL</name>
<dbReference type="EMBL" id="BOVJ01000142">
    <property type="protein sequence ID" value="GIQ65638.1"/>
    <property type="molecule type" value="Genomic_DNA"/>
</dbReference>
<evidence type="ECO:0000256" key="2">
    <source>
        <dbReference type="ARBA" id="ARBA00022670"/>
    </source>
</evidence>
<evidence type="ECO:0000256" key="1">
    <source>
        <dbReference type="ARBA" id="ARBA00007074"/>
    </source>
</evidence>
<keyword evidence="3" id="KW-0378">Hydrolase</keyword>
<dbReference type="PROSITE" id="PS51935">
    <property type="entry name" value="NLPC_P60"/>
    <property type="match status" value="1"/>
</dbReference>
<feature type="chain" id="PRO_5045554089" description="NlpC/P60 domain-containing protein" evidence="5">
    <location>
        <begin position="25"/>
        <end position="156"/>
    </location>
</feature>
<feature type="signal peptide" evidence="5">
    <location>
        <begin position="1"/>
        <end position="24"/>
    </location>
</feature>
<organism evidence="7 8">
    <name type="scientific">Paenibacillus cisolokensis</name>
    <dbReference type="NCBI Taxonomy" id="1658519"/>
    <lineage>
        <taxon>Bacteria</taxon>
        <taxon>Bacillati</taxon>
        <taxon>Bacillota</taxon>
        <taxon>Bacilli</taxon>
        <taxon>Bacillales</taxon>
        <taxon>Paenibacillaceae</taxon>
        <taxon>Paenibacillus</taxon>
    </lineage>
</organism>
<comment type="caution">
    <text evidence="7">The sequence shown here is derived from an EMBL/GenBank/DDBJ whole genome shotgun (WGS) entry which is preliminary data.</text>
</comment>
<dbReference type="Proteomes" id="UP000680304">
    <property type="component" value="Unassembled WGS sequence"/>
</dbReference>
<dbReference type="InterPro" id="IPR038765">
    <property type="entry name" value="Papain-like_cys_pep_sf"/>
</dbReference>
<keyword evidence="5" id="KW-0732">Signal</keyword>
<feature type="domain" description="NlpC/P60" evidence="6">
    <location>
        <begin position="23"/>
        <end position="144"/>
    </location>
</feature>
<dbReference type="InterPro" id="IPR051202">
    <property type="entry name" value="Peptidase_C40"/>
</dbReference>
<proteinExistence type="inferred from homology"/>
<dbReference type="Pfam" id="PF00877">
    <property type="entry name" value="NLPC_P60"/>
    <property type="match status" value="1"/>
</dbReference>
<dbReference type="SUPFAM" id="SSF54001">
    <property type="entry name" value="Cysteine proteinases"/>
    <property type="match status" value="1"/>
</dbReference>
<dbReference type="Gene3D" id="3.90.1720.10">
    <property type="entry name" value="endopeptidase domain like (from Nostoc punctiforme)"/>
    <property type="match status" value="1"/>
</dbReference>
<dbReference type="PANTHER" id="PTHR47053">
    <property type="entry name" value="MUREIN DD-ENDOPEPTIDASE MEPH-RELATED"/>
    <property type="match status" value="1"/>
</dbReference>
<evidence type="ECO:0000256" key="4">
    <source>
        <dbReference type="ARBA" id="ARBA00022807"/>
    </source>
</evidence>
<keyword evidence="4" id="KW-0788">Thiol protease</keyword>